<comment type="caution">
    <text evidence="5">The sequence shown here is derived from an EMBL/GenBank/DDBJ whole genome shotgun (WGS) entry which is preliminary data.</text>
</comment>
<name>A0A2U1E851_9PSEU</name>
<dbReference type="PANTHER" id="PTHR34384">
    <property type="entry name" value="L-2,3-DIAMINOPROPANOATE--CITRATE LIGASE"/>
    <property type="match status" value="1"/>
</dbReference>
<protein>
    <submittedName>
        <fullName evidence="5">Siderophore synthetase component</fullName>
    </submittedName>
</protein>
<evidence type="ECO:0000313" key="6">
    <source>
        <dbReference type="Proteomes" id="UP000245639"/>
    </source>
</evidence>
<dbReference type="Proteomes" id="UP000245639">
    <property type="component" value="Unassembled WGS sequence"/>
</dbReference>
<proteinExistence type="inferred from homology"/>
<dbReference type="RefSeq" id="WP_116711481.1">
    <property type="nucleotide sequence ID" value="NZ_QEKW01000033.1"/>
</dbReference>
<dbReference type="GO" id="GO:0016881">
    <property type="term" value="F:acid-amino acid ligase activity"/>
    <property type="evidence" value="ECO:0007669"/>
    <property type="project" value="UniProtKB-ARBA"/>
</dbReference>
<evidence type="ECO:0000256" key="1">
    <source>
        <dbReference type="ARBA" id="ARBA00004924"/>
    </source>
</evidence>
<feature type="domain" description="Aerobactin siderophore biosynthesis IucA/IucC N-terminal" evidence="3">
    <location>
        <begin position="125"/>
        <end position="325"/>
    </location>
</feature>
<accession>A0A2U1E851</accession>
<dbReference type="GO" id="GO:0019290">
    <property type="term" value="P:siderophore biosynthetic process"/>
    <property type="evidence" value="ECO:0007669"/>
    <property type="project" value="InterPro"/>
</dbReference>
<evidence type="ECO:0000256" key="2">
    <source>
        <dbReference type="ARBA" id="ARBA00007832"/>
    </source>
</evidence>
<dbReference type="EMBL" id="QEKW01000033">
    <property type="protein sequence ID" value="PVY96042.1"/>
    <property type="molecule type" value="Genomic_DNA"/>
</dbReference>
<comment type="pathway">
    <text evidence="1">Siderophore biosynthesis.</text>
</comment>
<dbReference type="InterPro" id="IPR007310">
    <property type="entry name" value="Aerobactin_biosyn_IucA/IucC_N"/>
</dbReference>
<dbReference type="OrthoDB" id="495728at2"/>
<dbReference type="Gene3D" id="1.10.510.40">
    <property type="match status" value="1"/>
</dbReference>
<dbReference type="InterPro" id="IPR022770">
    <property type="entry name" value="IucA/IucC-like_C"/>
</dbReference>
<dbReference type="Pfam" id="PF06276">
    <property type="entry name" value="FhuF"/>
    <property type="match status" value="1"/>
</dbReference>
<organism evidence="5 6">
    <name type="scientific">Actinomycetospora cinnamomea</name>
    <dbReference type="NCBI Taxonomy" id="663609"/>
    <lineage>
        <taxon>Bacteria</taxon>
        <taxon>Bacillati</taxon>
        <taxon>Actinomycetota</taxon>
        <taxon>Actinomycetes</taxon>
        <taxon>Pseudonocardiales</taxon>
        <taxon>Pseudonocardiaceae</taxon>
        <taxon>Actinomycetospora</taxon>
    </lineage>
</organism>
<sequence>MSTPAARARAELAAREGLVASLLRELDPPVTRDHDVLTVPVPAGTLALPLRYWSPTGHHRLAGAATLDDGSGPRALSHDEVVITVLEAVGEGEPVDHLAALVADSVARTARYLDAPRHATGDPTRDAEQSLRLGHPFHPTPKSAEGLGDDDLAVWAPELGATFVLHHLTLHPDVVLTGGEPGPSPPAVAARVPAGWAAVPVHPYQARVLARDPTLALLEAEGSARWLGALGDPVWPTSSVRTVVEPASGAQWKLPLRARLTHFVRTTPPEQARRAIDAATVVAGLGPLPAGFGVVTDTGFRTLDPAVGGERLAADLTVITRAPFPAGGPRVLAAVLEDGPGGEEPPLVTAVRAAGDVHAWLRGWLGVSLVPLLHLYGAAGIGFEAHPQNTLVVTDADGWPAACHVRDLEGAHVRSDRLPPGVDPASPLVYRPEEAWRRLRYHAVVNHLGLLVAVLGRHTVGEDALWGTVAAVLAETAERDAAAAPWATDLLCRPTLPAKAHLRSWSAGRGEDPLYVEIANPIARGRMHP</sequence>
<gene>
    <name evidence="5" type="ORF">C8D89_13338</name>
</gene>
<reference evidence="5 6" key="1">
    <citation type="submission" date="2018-04" db="EMBL/GenBank/DDBJ databases">
        <title>Genomic Encyclopedia of Type Strains, Phase IV (KMG-IV): sequencing the most valuable type-strain genomes for metagenomic binning, comparative biology and taxonomic classification.</title>
        <authorList>
            <person name="Goeker M."/>
        </authorList>
    </citation>
    <scope>NUCLEOTIDE SEQUENCE [LARGE SCALE GENOMIC DNA]</scope>
    <source>
        <strain evidence="5 6">DSM 45771</strain>
    </source>
</reference>
<dbReference type="AlphaFoldDB" id="A0A2U1E851"/>
<evidence type="ECO:0000313" key="5">
    <source>
        <dbReference type="EMBL" id="PVY96042.1"/>
    </source>
</evidence>
<evidence type="ECO:0000259" key="3">
    <source>
        <dbReference type="Pfam" id="PF04183"/>
    </source>
</evidence>
<dbReference type="InterPro" id="IPR037455">
    <property type="entry name" value="LucA/IucC-like"/>
</dbReference>
<comment type="similarity">
    <text evidence="2">Belongs to the IucA/IucC family.</text>
</comment>
<dbReference type="Pfam" id="PF04183">
    <property type="entry name" value="IucA_IucC"/>
    <property type="match status" value="1"/>
</dbReference>
<feature type="domain" description="Aerobactin siderophore biosynthesis IucA/IucC-like C-terminal" evidence="4">
    <location>
        <begin position="359"/>
        <end position="502"/>
    </location>
</feature>
<keyword evidence="6" id="KW-1185">Reference proteome</keyword>
<dbReference type="PANTHER" id="PTHR34384:SF5">
    <property type="entry name" value="L-2,3-DIAMINOPROPANOATE--CITRATE LIGASE"/>
    <property type="match status" value="1"/>
</dbReference>
<evidence type="ECO:0000259" key="4">
    <source>
        <dbReference type="Pfam" id="PF06276"/>
    </source>
</evidence>